<evidence type="ECO:0000313" key="2">
    <source>
        <dbReference type="EMBL" id="WPU63746.1"/>
    </source>
</evidence>
<dbReference type="AlphaFoldDB" id="A0AAX4HKJ3"/>
<dbReference type="GO" id="GO:0047555">
    <property type="term" value="F:3',5'-cyclic-GMP phosphodiesterase activity"/>
    <property type="evidence" value="ECO:0007669"/>
    <property type="project" value="TreeGrafter"/>
</dbReference>
<sequence>MKIQVLGGHGGLAKGFATTSYLIDDTLLIDAGAVASMLSVEEQCRIEHILISHCHLDHTKDLAFICDNCFGLKPRPFEVFTHATVKDIIKKHLLNDIIWPDFTKLPNAEKPTMRINTVESETTFKLGEYSVTPVKVNHDYDAMGFIIEKGDSAVLFTLDTGPTERIWEVAKGLKNLKAIFTEVSFPDELQKVADVSNHLTPQTLRDELKKMPANVPVMLTHLKPNYQKEILLQMEKLGEKRIHVLDQDGSVFNF</sequence>
<keyword evidence="3" id="KW-1185">Reference proteome</keyword>
<reference evidence="2 3" key="1">
    <citation type="submission" date="2023-11" db="EMBL/GenBank/DDBJ databases">
        <title>Peredibacter starrii A3.12.</title>
        <authorList>
            <person name="Mitchell R.J."/>
        </authorList>
    </citation>
    <scope>NUCLEOTIDE SEQUENCE [LARGE SCALE GENOMIC DNA]</scope>
    <source>
        <strain evidence="2 3">A3.12</strain>
    </source>
</reference>
<dbReference type="RefSeq" id="WP_321391049.1">
    <property type="nucleotide sequence ID" value="NZ_CP139487.1"/>
</dbReference>
<dbReference type="Pfam" id="PF12706">
    <property type="entry name" value="Lactamase_B_2"/>
    <property type="match status" value="1"/>
</dbReference>
<dbReference type="SUPFAM" id="SSF56281">
    <property type="entry name" value="Metallo-hydrolase/oxidoreductase"/>
    <property type="match status" value="1"/>
</dbReference>
<dbReference type="SMART" id="SM00849">
    <property type="entry name" value="Lactamase_B"/>
    <property type="match status" value="1"/>
</dbReference>
<protein>
    <submittedName>
        <fullName evidence="2">3',5'-cyclic-nucleotide phosphodiesterase</fullName>
        <ecNumber evidence="2">3.1.4.17</ecNumber>
    </submittedName>
</protein>
<dbReference type="Gene3D" id="3.60.15.10">
    <property type="entry name" value="Ribonuclease Z/Hydroxyacylglutathione hydrolase-like"/>
    <property type="match status" value="1"/>
</dbReference>
<dbReference type="PANTHER" id="PTHR28283">
    <property type="entry name" value="3',5'-CYCLIC-NUCLEOTIDE PHOSPHODIESTERASE 1"/>
    <property type="match status" value="1"/>
</dbReference>
<dbReference type="PRINTS" id="PR00388">
    <property type="entry name" value="PDIESTERASE2"/>
</dbReference>
<keyword evidence="2" id="KW-0378">Hydrolase</keyword>
<dbReference type="PANTHER" id="PTHR28283:SF1">
    <property type="entry name" value="3',5'-CYCLIC-NUCLEOTIDE PHOSPHODIESTERASE 1"/>
    <property type="match status" value="1"/>
</dbReference>
<dbReference type="GO" id="GO:1902660">
    <property type="term" value="P:negative regulation of glucose mediated signaling pathway"/>
    <property type="evidence" value="ECO:0007669"/>
    <property type="project" value="TreeGrafter"/>
</dbReference>
<dbReference type="CDD" id="cd07735">
    <property type="entry name" value="class_II_PDE_MBL-fold"/>
    <property type="match status" value="1"/>
</dbReference>
<proteinExistence type="predicted"/>
<dbReference type="InterPro" id="IPR001279">
    <property type="entry name" value="Metallo-B-lactamas"/>
</dbReference>
<dbReference type="InterPro" id="IPR036866">
    <property type="entry name" value="RibonucZ/Hydroxyglut_hydro"/>
</dbReference>
<gene>
    <name evidence="2" type="ORF">SOO65_13710</name>
</gene>
<dbReference type="GO" id="GO:0006198">
    <property type="term" value="P:cAMP catabolic process"/>
    <property type="evidence" value="ECO:0007669"/>
    <property type="project" value="InterPro"/>
</dbReference>
<evidence type="ECO:0000313" key="3">
    <source>
        <dbReference type="Proteomes" id="UP001324634"/>
    </source>
</evidence>
<dbReference type="EC" id="3.1.4.17" evidence="2"/>
<name>A0AAX4HKJ3_9BACT</name>
<accession>A0AAX4HKJ3</accession>
<feature type="domain" description="Metallo-beta-lactamase" evidence="1">
    <location>
        <begin position="17"/>
        <end position="198"/>
    </location>
</feature>
<dbReference type="GO" id="GO:0004115">
    <property type="term" value="F:3',5'-cyclic-AMP phosphodiesterase activity"/>
    <property type="evidence" value="ECO:0007669"/>
    <property type="project" value="InterPro"/>
</dbReference>
<dbReference type="InterPro" id="IPR000396">
    <property type="entry name" value="Pdiesterase2"/>
</dbReference>
<dbReference type="EMBL" id="CP139487">
    <property type="protein sequence ID" value="WPU63746.1"/>
    <property type="molecule type" value="Genomic_DNA"/>
</dbReference>
<evidence type="ECO:0000259" key="1">
    <source>
        <dbReference type="SMART" id="SM00849"/>
    </source>
</evidence>
<organism evidence="2 3">
    <name type="scientific">Peredibacter starrii</name>
    <dbReference type="NCBI Taxonomy" id="28202"/>
    <lineage>
        <taxon>Bacteria</taxon>
        <taxon>Pseudomonadati</taxon>
        <taxon>Bdellovibrionota</taxon>
        <taxon>Bacteriovoracia</taxon>
        <taxon>Bacteriovoracales</taxon>
        <taxon>Bacteriovoracaceae</taxon>
        <taxon>Peredibacter</taxon>
    </lineage>
</organism>
<dbReference type="Proteomes" id="UP001324634">
    <property type="component" value="Chromosome"/>
</dbReference>
<dbReference type="KEGG" id="psti:SOO65_13710"/>